<protein>
    <recommendedName>
        <fullName evidence="7">THAP-type domain-containing protein</fullName>
    </recommendedName>
</protein>
<dbReference type="InterPro" id="IPR026520">
    <property type="entry name" value="THAP3"/>
</dbReference>
<evidence type="ECO:0000256" key="2">
    <source>
        <dbReference type="ARBA" id="ARBA00022771"/>
    </source>
</evidence>
<evidence type="ECO:0000256" key="5">
    <source>
        <dbReference type="PROSITE-ProRule" id="PRU00309"/>
    </source>
</evidence>
<dbReference type="Pfam" id="PF05485">
    <property type="entry name" value="THAP"/>
    <property type="match status" value="1"/>
</dbReference>
<feature type="region of interest" description="Disordered" evidence="6">
    <location>
        <begin position="311"/>
        <end position="351"/>
    </location>
</feature>
<keyword evidence="2 5" id="KW-0863">Zinc-finger</keyword>
<dbReference type="SMART" id="SM00692">
    <property type="entry name" value="DM3"/>
    <property type="match status" value="1"/>
</dbReference>
<evidence type="ECO:0000313" key="8">
    <source>
        <dbReference type="Ensembl" id="ENSCHIP00010033879.1"/>
    </source>
</evidence>
<evidence type="ECO:0000256" key="3">
    <source>
        <dbReference type="ARBA" id="ARBA00022833"/>
    </source>
</evidence>
<accession>A0A8C2RWD4</accession>
<evidence type="ECO:0000256" key="1">
    <source>
        <dbReference type="ARBA" id="ARBA00022723"/>
    </source>
</evidence>
<keyword evidence="1" id="KW-0479">Metal-binding</keyword>
<organism evidence="8">
    <name type="scientific">Capra hircus</name>
    <name type="common">Goat</name>
    <dbReference type="NCBI Taxonomy" id="9925"/>
    <lineage>
        <taxon>Eukaryota</taxon>
        <taxon>Metazoa</taxon>
        <taxon>Chordata</taxon>
        <taxon>Craniata</taxon>
        <taxon>Vertebrata</taxon>
        <taxon>Euteleostomi</taxon>
        <taxon>Mammalia</taxon>
        <taxon>Eutheria</taxon>
        <taxon>Laurasiatheria</taxon>
        <taxon>Artiodactyla</taxon>
        <taxon>Ruminantia</taxon>
        <taxon>Pecora</taxon>
        <taxon>Bovidae</taxon>
        <taxon>Caprinae</taxon>
        <taxon>Capra</taxon>
    </lineage>
</organism>
<dbReference type="SMART" id="SM00980">
    <property type="entry name" value="THAP"/>
    <property type="match status" value="1"/>
</dbReference>
<evidence type="ECO:0000259" key="7">
    <source>
        <dbReference type="PROSITE" id="PS50950"/>
    </source>
</evidence>
<dbReference type="GO" id="GO:0003677">
    <property type="term" value="F:DNA binding"/>
    <property type="evidence" value="ECO:0007669"/>
    <property type="project" value="UniProtKB-UniRule"/>
</dbReference>
<dbReference type="SUPFAM" id="SSF57716">
    <property type="entry name" value="Glucocorticoid receptor-like (DNA-binding domain)"/>
    <property type="match status" value="1"/>
</dbReference>
<evidence type="ECO:0000256" key="4">
    <source>
        <dbReference type="ARBA" id="ARBA00023125"/>
    </source>
</evidence>
<keyword evidence="3" id="KW-0862">Zinc</keyword>
<name>A0A8C2RWD4_CAPHI</name>
<dbReference type="Ensembl" id="ENSCHIT00010047697.1">
    <property type="protein sequence ID" value="ENSCHIP00010033879.1"/>
    <property type="gene ID" value="ENSCHIG00010025271.1"/>
</dbReference>
<reference evidence="8" key="2">
    <citation type="submission" date="2025-08" db="UniProtKB">
        <authorList>
            <consortium name="Ensembl"/>
        </authorList>
    </citation>
    <scope>IDENTIFICATION</scope>
</reference>
<dbReference type="PROSITE" id="PS50950">
    <property type="entry name" value="ZF_THAP"/>
    <property type="match status" value="1"/>
</dbReference>
<dbReference type="GO" id="GO:0008270">
    <property type="term" value="F:zinc ion binding"/>
    <property type="evidence" value="ECO:0007669"/>
    <property type="project" value="UniProtKB-KW"/>
</dbReference>
<feature type="region of interest" description="Disordered" evidence="6">
    <location>
        <begin position="173"/>
        <end position="206"/>
    </location>
</feature>
<keyword evidence="4 5" id="KW-0238">DNA-binding</keyword>
<dbReference type="PANTHER" id="PTHR47120:SF1">
    <property type="entry name" value="THAP DOMAIN-CONTAINING PROTEIN 3"/>
    <property type="match status" value="1"/>
</dbReference>
<evidence type="ECO:0000256" key="6">
    <source>
        <dbReference type="SAM" id="MobiDB-lite"/>
    </source>
</evidence>
<dbReference type="AlphaFoldDB" id="A0A8C2RWD4"/>
<feature type="domain" description="THAP-type" evidence="7">
    <location>
        <begin position="84"/>
        <end position="165"/>
    </location>
</feature>
<proteinExistence type="predicted"/>
<feature type="region of interest" description="Disordered" evidence="6">
    <location>
        <begin position="1"/>
        <end position="20"/>
    </location>
</feature>
<dbReference type="InterPro" id="IPR006612">
    <property type="entry name" value="THAP_Znf"/>
</dbReference>
<dbReference type="PANTHER" id="PTHR47120">
    <property type="entry name" value="THAP DOMAIN-CONTAINING PROTEIN 3"/>
    <property type="match status" value="1"/>
</dbReference>
<reference evidence="8" key="1">
    <citation type="submission" date="2019-03" db="EMBL/GenBank/DDBJ databases">
        <title>Genome sequencing and reference-guided assembly of Black Bengal Goat (Capra hircus).</title>
        <authorList>
            <person name="Siddiki A.Z."/>
            <person name="Baten A."/>
            <person name="Billah M."/>
            <person name="Alam M.A.U."/>
            <person name="Shawrob K.S.M."/>
            <person name="Saha S."/>
            <person name="Chowdhury M."/>
            <person name="Rahman A.H."/>
            <person name="Stear M."/>
            <person name="Miah G."/>
            <person name="Das G.B."/>
            <person name="Hossain M.M."/>
            <person name="Kumkum M."/>
            <person name="Islam M.S."/>
            <person name="Mollah A.M."/>
            <person name="Ahsan A."/>
            <person name="Tusar F."/>
            <person name="Khan M.K.I."/>
        </authorList>
    </citation>
    <scope>NUCLEOTIDE SEQUENCE [LARGE SCALE GENOMIC DNA]</scope>
</reference>
<sequence length="397" mass="42999">MLAKEPSQARLHSPASLQAPPLPEAPPLLLAPPLCRGPVACTLRLHRSAPPRPMTPPLPESLPRPARPAAAIFVWGSRAWRLEMPKSCAARQCCNRYSNRRKQLTFHRFPFSRPELLKEWVLNIGRGDFEPKQHTVICSEHFRPECFSAFGNRKNLKHNAVPTVFAFQGPPQLVRENMDPTGRSGDATSGERKVLPEPASGECGLGRNMDTEAEALQLPPEVGGPGAQDVGGCAFPLLLQFPEARKTQATCEERGVTSTGGHGAPGWTCTLQTACKSYCVPSSRTLNTISKTSSSKSVCPRPAQLFCGPQMALPDLSGRRTPRSSNLRKGGEGENLRRCPQPGITTGHPWQGQGTLPCDKIHVFSSQQSTGTWATHKCPGSLGPAHPLLQAFSLLGN</sequence>